<dbReference type="OMA" id="ILPLATC"/>
<feature type="compositionally biased region" description="Low complexity" evidence="5">
    <location>
        <begin position="130"/>
        <end position="166"/>
    </location>
</feature>
<dbReference type="GO" id="GO:0071944">
    <property type="term" value="C:cell periphery"/>
    <property type="evidence" value="ECO:0007669"/>
    <property type="project" value="UniProtKB-ARBA"/>
</dbReference>
<dbReference type="PANTHER" id="PTHR15549:SF30">
    <property type="entry name" value="MID2 DOMAIN-CONTAINING PROTEIN"/>
    <property type="match status" value="1"/>
</dbReference>
<keyword evidence="4 6" id="KW-0472">Membrane</keyword>
<feature type="chain" id="PRO_5003446442" description="Mid2 domain-containing protein" evidence="7">
    <location>
        <begin position="20"/>
        <end position="284"/>
    </location>
</feature>
<proteinExistence type="predicted"/>
<dbReference type="Proteomes" id="UP000001610">
    <property type="component" value="Unassembled WGS sequence"/>
</dbReference>
<keyword evidence="3 6" id="KW-1133">Transmembrane helix</keyword>
<dbReference type="PANTHER" id="PTHR15549">
    <property type="entry name" value="PAIRED IMMUNOGLOBULIN-LIKE TYPE 2 RECEPTOR"/>
    <property type="match status" value="1"/>
</dbReference>
<keyword evidence="2 6" id="KW-0812">Transmembrane</keyword>
<organism evidence="8 9">
    <name type="scientific">Cordyceps militaris (strain CM01)</name>
    <name type="common">Caterpillar fungus</name>
    <dbReference type="NCBI Taxonomy" id="983644"/>
    <lineage>
        <taxon>Eukaryota</taxon>
        <taxon>Fungi</taxon>
        <taxon>Dikarya</taxon>
        <taxon>Ascomycota</taxon>
        <taxon>Pezizomycotina</taxon>
        <taxon>Sordariomycetes</taxon>
        <taxon>Hypocreomycetidae</taxon>
        <taxon>Hypocreales</taxon>
        <taxon>Cordycipitaceae</taxon>
        <taxon>Cordyceps</taxon>
    </lineage>
</organism>
<evidence type="ECO:0000256" key="2">
    <source>
        <dbReference type="ARBA" id="ARBA00022692"/>
    </source>
</evidence>
<feature type="signal peptide" evidence="7">
    <location>
        <begin position="1"/>
        <end position="19"/>
    </location>
</feature>
<evidence type="ECO:0000256" key="6">
    <source>
        <dbReference type="SAM" id="Phobius"/>
    </source>
</evidence>
<evidence type="ECO:0000313" key="9">
    <source>
        <dbReference type="Proteomes" id="UP000001610"/>
    </source>
</evidence>
<dbReference type="OrthoDB" id="5390143at2759"/>
<gene>
    <name evidence="8" type="ORF">CCM_07960</name>
</gene>
<evidence type="ECO:0000256" key="4">
    <source>
        <dbReference type="ARBA" id="ARBA00023136"/>
    </source>
</evidence>
<comment type="subcellular location">
    <subcellularLocation>
        <location evidence="1">Membrane</location>
        <topology evidence="1">Single-pass membrane protein</topology>
    </subcellularLocation>
</comment>
<dbReference type="GO" id="GO:0016020">
    <property type="term" value="C:membrane"/>
    <property type="evidence" value="ECO:0007669"/>
    <property type="project" value="UniProtKB-SubCell"/>
</dbReference>
<dbReference type="HOGENOM" id="CLU_980107_0_0_1"/>
<dbReference type="InterPro" id="IPR051694">
    <property type="entry name" value="Immunoregulatory_rcpt-like"/>
</dbReference>
<dbReference type="InParanoid" id="G3JP98"/>
<dbReference type="eggNOG" id="ENOG502SWSF">
    <property type="taxonomic scope" value="Eukaryota"/>
</dbReference>
<accession>G3JP98</accession>
<dbReference type="KEGG" id="cmt:CCM_07960"/>
<dbReference type="GeneID" id="18169970"/>
<evidence type="ECO:0000256" key="1">
    <source>
        <dbReference type="ARBA" id="ARBA00004167"/>
    </source>
</evidence>
<keyword evidence="9" id="KW-1185">Reference proteome</keyword>
<evidence type="ECO:0000313" key="8">
    <source>
        <dbReference type="EMBL" id="EGX89708.1"/>
    </source>
</evidence>
<dbReference type="EMBL" id="JH126404">
    <property type="protein sequence ID" value="EGX89708.1"/>
    <property type="molecule type" value="Genomic_DNA"/>
</dbReference>
<dbReference type="RefSeq" id="XP_006673163.1">
    <property type="nucleotide sequence ID" value="XM_006673100.1"/>
</dbReference>
<evidence type="ECO:0008006" key="10">
    <source>
        <dbReference type="Google" id="ProtNLM"/>
    </source>
</evidence>
<dbReference type="AlphaFoldDB" id="G3JP98"/>
<protein>
    <recommendedName>
        <fullName evidence="10">Mid2 domain-containing protein</fullName>
    </recommendedName>
</protein>
<feature type="region of interest" description="Disordered" evidence="5">
    <location>
        <begin position="130"/>
        <end position="168"/>
    </location>
</feature>
<dbReference type="VEuPathDB" id="FungiDB:CCM_07960"/>
<evidence type="ECO:0000256" key="5">
    <source>
        <dbReference type="SAM" id="MobiDB-lite"/>
    </source>
</evidence>
<feature type="transmembrane region" description="Helical" evidence="6">
    <location>
        <begin position="178"/>
        <end position="199"/>
    </location>
</feature>
<reference evidence="8 9" key="1">
    <citation type="journal article" date="2011" name="Genome Biol.">
        <title>Genome sequence of the insect pathogenic fungus Cordyceps militaris, a valued traditional Chinese medicine.</title>
        <authorList>
            <person name="Zheng P."/>
            <person name="Xia Y."/>
            <person name="Xiao G."/>
            <person name="Xiong C."/>
            <person name="Hu X."/>
            <person name="Zhang S."/>
            <person name="Zheng H."/>
            <person name="Huang Y."/>
            <person name="Zhou Y."/>
            <person name="Wang S."/>
            <person name="Zhao G.P."/>
            <person name="Liu X."/>
            <person name="St Leger R.J."/>
            <person name="Wang C."/>
        </authorList>
    </citation>
    <scope>NUCLEOTIDE SEQUENCE [LARGE SCALE GENOMIC DNA]</scope>
    <source>
        <strain evidence="8 9">CM01</strain>
    </source>
</reference>
<keyword evidence="7" id="KW-0732">Signal</keyword>
<sequence length="284" mass="30564">MPTLMQLLVSLLILAHTTACEFTNPGTQNEVLILGQPLNVTYRGIKYQNYSIALWQQFPKGGGAILGPAIYETRGYPSSGFAWIVQLYDFDLDYSDRFFFWLFEGDYSNQGYPSEVGSMVSGYFIISTSKTSASPSPSPSATATSTTTTAAATATATSQTSATPTPLGGQGLSTHAKIGIALGALAAGLALIVAVGFFLRYRCQKKRTRPGVSGNSVFYSTPYCSPVHPDTDLLYKSQAPGTELLYKSHVMASQAPPRVMTHMSGSHPAQYGRQVNREPVEMGI</sequence>
<name>G3JP98_CORMM</name>
<evidence type="ECO:0000256" key="7">
    <source>
        <dbReference type="SAM" id="SignalP"/>
    </source>
</evidence>
<evidence type="ECO:0000256" key="3">
    <source>
        <dbReference type="ARBA" id="ARBA00022989"/>
    </source>
</evidence>